<dbReference type="PANTHER" id="PTHR11360:SF317">
    <property type="entry name" value="MAJOR FACILITATOR SUPERFAMILY (MFS) PROFILE DOMAIN-CONTAINING PROTEIN-RELATED"/>
    <property type="match status" value="1"/>
</dbReference>
<dbReference type="GO" id="GO:0022857">
    <property type="term" value="F:transmembrane transporter activity"/>
    <property type="evidence" value="ECO:0007669"/>
    <property type="project" value="InterPro"/>
</dbReference>
<keyword evidence="2" id="KW-0472">Membrane</keyword>
<feature type="transmembrane region" description="Helical" evidence="2">
    <location>
        <begin position="48"/>
        <end position="70"/>
    </location>
</feature>
<feature type="transmembrane region" description="Helical" evidence="2">
    <location>
        <begin position="396"/>
        <end position="414"/>
    </location>
</feature>
<dbReference type="Proteomes" id="UP000332933">
    <property type="component" value="Unassembled WGS sequence"/>
</dbReference>
<sequence length="590" mass="64453">MVSCVSTYWRVAVPPKTSAELEAEMWLFVLQLPHDRFLAWRCCLFNRWFLALLAVLAQMCMGFVYAFNILSDPIDTLFADGIPSDANHQVFRSIRVFTVATLCIGLTGAIVGPFIERRGPRVGMVTGTLLVVVGIVASQLAVHFKSAALLYVGFGACVGTGHSLILLASISAVQKWFPDWRGLVTGAFTGGLGLGSGLWSMLYKCLMDLDPSSGKQVDHVPMAFLVTGGLSLVILAITTAVIRTPPPSFSVNGHDMHNIPVHNAPAHGHIHDEYLKVGMTLVNYPSVAQPRTPTAAAIGSDRHYFQQVQALTLVQCIFSTDFFWLYFGFAASVLPAVLVLAQGIDILTLTYRLAFGPVADFMAHAAVASCIGMFVAPLLSDLLIRIFYANPAFARKLVLAGALLVQAVAVPLVGRQLEDKASASTFAFEWPSYVLCFATGGAFGVTPVLITDMFGVYHAGTMYGLVLTSRAITSSIVGFRAAVSSADDVKLQFGIMFVAVLIGFVMMVFVRTNSMDRFYHGYQLTLFGRVLIQIPFRLRPEADTNDMAILAPNDSFFLWDKQSQDHHERTSSMQSNPTETRRPPPIRLLY</sequence>
<feature type="transmembrane region" description="Helical" evidence="2">
    <location>
        <begin position="182"/>
        <end position="202"/>
    </location>
</feature>
<feature type="transmembrane region" description="Helical" evidence="2">
    <location>
        <begin position="361"/>
        <end position="384"/>
    </location>
</feature>
<reference evidence="4 5" key="1">
    <citation type="submission" date="2019-03" db="EMBL/GenBank/DDBJ databases">
        <authorList>
            <person name="Gaulin E."/>
            <person name="Dumas B."/>
        </authorList>
    </citation>
    <scope>NUCLEOTIDE SEQUENCE [LARGE SCALE GENOMIC DNA]</scope>
    <source>
        <strain evidence="4">CBS 568.67</strain>
    </source>
</reference>
<reference evidence="3" key="2">
    <citation type="submission" date="2019-06" db="EMBL/GenBank/DDBJ databases">
        <title>Genomics analysis of Aphanomyces spp. identifies a new class of oomycete effector associated with host adaptation.</title>
        <authorList>
            <person name="Gaulin E."/>
        </authorList>
    </citation>
    <scope>NUCLEOTIDE SEQUENCE</scope>
    <source>
        <strain evidence="3">CBS 578.67</strain>
    </source>
</reference>
<dbReference type="EMBL" id="VJMH01004104">
    <property type="protein sequence ID" value="KAF0703782.1"/>
    <property type="molecule type" value="Genomic_DNA"/>
</dbReference>
<protein>
    <submittedName>
        <fullName evidence="4">Aste57867_7540 protein</fullName>
    </submittedName>
</protein>
<name>A0A485KIG8_9STRA</name>
<dbReference type="Pfam" id="PF07690">
    <property type="entry name" value="MFS_1"/>
    <property type="match status" value="1"/>
</dbReference>
<feature type="region of interest" description="Disordered" evidence="1">
    <location>
        <begin position="567"/>
        <end position="590"/>
    </location>
</feature>
<feature type="transmembrane region" description="Helical" evidence="2">
    <location>
        <begin position="462"/>
        <end position="483"/>
    </location>
</feature>
<dbReference type="InterPro" id="IPR050327">
    <property type="entry name" value="Proton-linked_MCT"/>
</dbReference>
<dbReference type="PANTHER" id="PTHR11360">
    <property type="entry name" value="MONOCARBOXYLATE TRANSPORTER"/>
    <property type="match status" value="1"/>
</dbReference>
<feature type="transmembrane region" description="Helical" evidence="2">
    <location>
        <begin position="222"/>
        <end position="242"/>
    </location>
</feature>
<feature type="transmembrane region" description="Helical" evidence="2">
    <location>
        <begin position="430"/>
        <end position="450"/>
    </location>
</feature>
<feature type="transmembrane region" description="Helical" evidence="2">
    <location>
        <begin position="489"/>
        <end position="510"/>
    </location>
</feature>
<feature type="transmembrane region" description="Helical" evidence="2">
    <location>
        <begin position="322"/>
        <end position="341"/>
    </location>
</feature>
<dbReference type="Gene3D" id="1.20.1250.20">
    <property type="entry name" value="MFS general substrate transporter like domains"/>
    <property type="match status" value="1"/>
</dbReference>
<dbReference type="InterPro" id="IPR036259">
    <property type="entry name" value="MFS_trans_sf"/>
</dbReference>
<gene>
    <name evidence="4" type="primary">Aste57867_7540</name>
    <name evidence="3" type="ORF">As57867_007514</name>
    <name evidence="4" type="ORF">ASTE57867_7540</name>
</gene>
<dbReference type="EMBL" id="CAADRA010004116">
    <property type="protein sequence ID" value="VFT84449.1"/>
    <property type="molecule type" value="Genomic_DNA"/>
</dbReference>
<feature type="transmembrane region" description="Helical" evidence="2">
    <location>
        <begin position="90"/>
        <end position="115"/>
    </location>
</feature>
<evidence type="ECO:0000256" key="2">
    <source>
        <dbReference type="SAM" id="Phobius"/>
    </source>
</evidence>
<keyword evidence="2" id="KW-1133">Transmembrane helix</keyword>
<dbReference type="InterPro" id="IPR011701">
    <property type="entry name" value="MFS"/>
</dbReference>
<dbReference type="AlphaFoldDB" id="A0A485KIG8"/>
<dbReference type="OrthoDB" id="65189at2759"/>
<evidence type="ECO:0000256" key="1">
    <source>
        <dbReference type="SAM" id="MobiDB-lite"/>
    </source>
</evidence>
<keyword evidence="2" id="KW-0812">Transmembrane</keyword>
<accession>A0A485KIG8</accession>
<evidence type="ECO:0000313" key="3">
    <source>
        <dbReference type="EMBL" id="KAF0703782.1"/>
    </source>
</evidence>
<dbReference type="SUPFAM" id="SSF103473">
    <property type="entry name" value="MFS general substrate transporter"/>
    <property type="match status" value="1"/>
</dbReference>
<keyword evidence="5" id="KW-1185">Reference proteome</keyword>
<organism evidence="4 5">
    <name type="scientific">Aphanomyces stellatus</name>
    <dbReference type="NCBI Taxonomy" id="120398"/>
    <lineage>
        <taxon>Eukaryota</taxon>
        <taxon>Sar</taxon>
        <taxon>Stramenopiles</taxon>
        <taxon>Oomycota</taxon>
        <taxon>Saprolegniomycetes</taxon>
        <taxon>Saprolegniales</taxon>
        <taxon>Verrucalvaceae</taxon>
        <taxon>Aphanomyces</taxon>
    </lineage>
</organism>
<evidence type="ECO:0000313" key="5">
    <source>
        <dbReference type="Proteomes" id="UP000332933"/>
    </source>
</evidence>
<evidence type="ECO:0000313" key="4">
    <source>
        <dbReference type="EMBL" id="VFT84449.1"/>
    </source>
</evidence>
<feature type="transmembrane region" description="Helical" evidence="2">
    <location>
        <begin position="148"/>
        <end position="170"/>
    </location>
</feature>
<feature type="transmembrane region" description="Helical" evidence="2">
    <location>
        <begin position="122"/>
        <end position="142"/>
    </location>
</feature>
<proteinExistence type="predicted"/>